<reference evidence="9 10" key="1">
    <citation type="submission" date="2017-08" db="EMBL/GenBank/DDBJ databases">
        <title>Substantial Increase in Enzyme Production by Combined Drug-Resistance Mutations in Paenibacillus agaridevorans.</title>
        <authorList>
            <person name="Tanaka Y."/>
            <person name="Funane K."/>
            <person name="Hosaka T."/>
            <person name="Shiwa Y."/>
            <person name="Fujita N."/>
            <person name="Miyazaki T."/>
            <person name="Yoshikawa H."/>
            <person name="Murakami K."/>
            <person name="Kasahara K."/>
            <person name="Inaoka T."/>
            <person name="Hiraga Y."/>
            <person name="Ochi K."/>
        </authorList>
    </citation>
    <scope>NUCLEOTIDE SEQUENCE [LARGE SCALE GENOMIC DNA]</scope>
    <source>
        <strain evidence="9 10">T-3040</strain>
    </source>
</reference>
<feature type="transmembrane region" description="Helical" evidence="7">
    <location>
        <begin position="223"/>
        <end position="244"/>
    </location>
</feature>
<evidence type="ECO:0000313" key="9">
    <source>
        <dbReference type="EMBL" id="GBG10458.1"/>
    </source>
</evidence>
<dbReference type="PANTHER" id="PTHR30193">
    <property type="entry name" value="ABC TRANSPORTER PERMEASE PROTEIN"/>
    <property type="match status" value="1"/>
</dbReference>
<evidence type="ECO:0000259" key="8">
    <source>
        <dbReference type="PROSITE" id="PS50928"/>
    </source>
</evidence>
<dbReference type="EMBL" id="BDQX01000325">
    <property type="protein sequence ID" value="GBG10458.1"/>
    <property type="molecule type" value="Genomic_DNA"/>
</dbReference>
<dbReference type="AlphaFoldDB" id="A0A2R5EZE9"/>
<dbReference type="Gene3D" id="1.10.3720.10">
    <property type="entry name" value="MetI-like"/>
    <property type="match status" value="1"/>
</dbReference>
<comment type="similarity">
    <text evidence="7">Belongs to the binding-protein-dependent transport system permease family.</text>
</comment>
<evidence type="ECO:0000256" key="6">
    <source>
        <dbReference type="ARBA" id="ARBA00023136"/>
    </source>
</evidence>
<name>A0A2R5EZE9_9BACL</name>
<feature type="transmembrane region" description="Helical" evidence="7">
    <location>
        <begin position="12"/>
        <end position="34"/>
    </location>
</feature>
<accession>A0A2R5EZE9</accession>
<keyword evidence="5 7" id="KW-1133">Transmembrane helix</keyword>
<feature type="transmembrane region" description="Helical" evidence="7">
    <location>
        <begin position="269"/>
        <end position="289"/>
    </location>
</feature>
<dbReference type="GO" id="GO:0005886">
    <property type="term" value="C:plasma membrane"/>
    <property type="evidence" value="ECO:0007669"/>
    <property type="project" value="UniProtKB-SubCell"/>
</dbReference>
<feature type="transmembrane region" description="Helical" evidence="7">
    <location>
        <begin position="166"/>
        <end position="187"/>
    </location>
</feature>
<dbReference type="Pfam" id="PF00528">
    <property type="entry name" value="BPD_transp_1"/>
    <property type="match status" value="1"/>
</dbReference>
<keyword evidence="6 7" id="KW-0472">Membrane</keyword>
<dbReference type="CDD" id="cd06261">
    <property type="entry name" value="TM_PBP2"/>
    <property type="match status" value="1"/>
</dbReference>
<feature type="transmembrane region" description="Helical" evidence="7">
    <location>
        <begin position="77"/>
        <end position="99"/>
    </location>
</feature>
<comment type="subcellular location">
    <subcellularLocation>
        <location evidence="1 7">Cell membrane</location>
        <topology evidence="1 7">Multi-pass membrane protein</topology>
    </subcellularLocation>
</comment>
<keyword evidence="10" id="KW-1185">Reference proteome</keyword>
<keyword evidence="4 7" id="KW-0812">Transmembrane</keyword>
<feature type="domain" description="ABC transmembrane type-1" evidence="8">
    <location>
        <begin position="73"/>
        <end position="290"/>
    </location>
</feature>
<dbReference type="SUPFAM" id="SSF161098">
    <property type="entry name" value="MetI-like"/>
    <property type="match status" value="1"/>
</dbReference>
<evidence type="ECO:0000256" key="2">
    <source>
        <dbReference type="ARBA" id="ARBA00022448"/>
    </source>
</evidence>
<comment type="caution">
    <text evidence="9">The sequence shown here is derived from an EMBL/GenBank/DDBJ whole genome shotgun (WGS) entry which is preliminary data.</text>
</comment>
<keyword evidence="2 7" id="KW-0813">Transport</keyword>
<gene>
    <name evidence="9" type="ORF">PAT3040_05191</name>
</gene>
<protein>
    <recommendedName>
        <fullName evidence="8">ABC transmembrane type-1 domain-containing protein</fullName>
    </recommendedName>
</protein>
<proteinExistence type="inferred from homology"/>
<evidence type="ECO:0000256" key="5">
    <source>
        <dbReference type="ARBA" id="ARBA00022989"/>
    </source>
</evidence>
<feature type="transmembrane region" description="Helical" evidence="7">
    <location>
        <begin position="111"/>
        <end position="132"/>
    </location>
</feature>
<organism evidence="9 10">
    <name type="scientific">Paenibacillus agaridevorans</name>
    <dbReference type="NCBI Taxonomy" id="171404"/>
    <lineage>
        <taxon>Bacteria</taxon>
        <taxon>Bacillati</taxon>
        <taxon>Bacillota</taxon>
        <taxon>Bacilli</taxon>
        <taxon>Bacillales</taxon>
        <taxon>Paenibacillaceae</taxon>
        <taxon>Paenibacillus</taxon>
    </lineage>
</organism>
<dbReference type="GO" id="GO:0055085">
    <property type="term" value="P:transmembrane transport"/>
    <property type="evidence" value="ECO:0007669"/>
    <property type="project" value="InterPro"/>
</dbReference>
<dbReference type="RefSeq" id="WP_256975727.1">
    <property type="nucleotide sequence ID" value="NZ_BDQX01000325.1"/>
</dbReference>
<dbReference type="Proteomes" id="UP000245202">
    <property type="component" value="Unassembled WGS sequence"/>
</dbReference>
<evidence type="ECO:0000256" key="7">
    <source>
        <dbReference type="RuleBase" id="RU363032"/>
    </source>
</evidence>
<evidence type="ECO:0000256" key="3">
    <source>
        <dbReference type="ARBA" id="ARBA00022475"/>
    </source>
</evidence>
<dbReference type="InterPro" id="IPR000515">
    <property type="entry name" value="MetI-like"/>
</dbReference>
<dbReference type="InterPro" id="IPR035906">
    <property type="entry name" value="MetI-like_sf"/>
</dbReference>
<evidence type="ECO:0000256" key="1">
    <source>
        <dbReference type="ARBA" id="ARBA00004651"/>
    </source>
</evidence>
<dbReference type="PANTHER" id="PTHR30193:SF37">
    <property type="entry name" value="INNER MEMBRANE ABC TRANSPORTER PERMEASE PROTEIN YCJO"/>
    <property type="match status" value="1"/>
</dbReference>
<sequence>MNRVSRGLKQYIQVAPFLALGFIMTCVFVLYPLVKGIHISFFEYKVIKPEQSVFLGFDNYKKLFNDPNVWVAFRNTVLFAIVTVPGQWVLGILAAMIINLQFIRFKVFFRLVYYLPVISSWIVVSYLFQFLFSDGSSGIVNYLLTDVLRVTKEPVAWLQNTWSANIVIWLLSIWKGVGWVMIMYLAALQSIPKSLYEAAQIDGARGPTAFIHITLPLMRTMTAYVVINLIIGAFQAFIQVFLITKGGPLDSTHLVNTYMFKHAFEYFDFGYGAAISVMLGLLIFVITYGNQRTFGKERIEY</sequence>
<keyword evidence="3" id="KW-1003">Cell membrane</keyword>
<dbReference type="PROSITE" id="PS50928">
    <property type="entry name" value="ABC_TM1"/>
    <property type="match status" value="1"/>
</dbReference>
<dbReference type="InterPro" id="IPR051393">
    <property type="entry name" value="ABC_transporter_permease"/>
</dbReference>
<evidence type="ECO:0000256" key="4">
    <source>
        <dbReference type="ARBA" id="ARBA00022692"/>
    </source>
</evidence>
<evidence type="ECO:0000313" key="10">
    <source>
        <dbReference type="Proteomes" id="UP000245202"/>
    </source>
</evidence>